<dbReference type="EMBL" id="CP059666">
    <property type="protein sequence ID" value="QRW22804.1"/>
    <property type="molecule type" value="Genomic_DNA"/>
</dbReference>
<feature type="transmembrane region" description="Helical" evidence="1">
    <location>
        <begin position="87"/>
        <end position="104"/>
    </location>
</feature>
<dbReference type="RefSeq" id="XP_043183041.1">
    <property type="nucleotide sequence ID" value="XM_043327656.1"/>
</dbReference>
<dbReference type="AlphaFoldDB" id="A0A8H8NZI2"/>
<keyword evidence="1" id="KW-1133">Transmembrane helix</keyword>
<dbReference type="Proteomes" id="UP000650533">
    <property type="component" value="Chromosome 9"/>
</dbReference>
<protein>
    <submittedName>
        <fullName evidence="2">Pre-mRNA cleavage factor Im 25 kDa subunit 2</fullName>
    </submittedName>
</protein>
<keyword evidence="1" id="KW-0812">Transmembrane</keyword>
<keyword evidence="1" id="KW-0472">Membrane</keyword>
<sequence length="146" mass="16282">MSLYFFSSPPFPDSASYYPIQTTPETRSTEVLAVPKNMKLLAIPLFELYDNAARLVERVPLGSTSDQGEISPSAAPIPPCWVKRGPLYLFPFPFMSPTLFTYAIRSHYRALARRRTNFPSRMDFWIIWIIVVVCGAGAGDADADGA</sequence>
<reference evidence="2" key="1">
    <citation type="submission" date="2020-05" db="EMBL/GenBank/DDBJ databases">
        <title>Evolutionary and genomic comparisons of hybrid uninucleate and nonhybrid Rhizoctonia fungi.</title>
        <authorList>
            <person name="Li C."/>
            <person name="Chen X."/>
        </authorList>
    </citation>
    <scope>NUCLEOTIDE SEQUENCE</scope>
    <source>
        <strain evidence="2">AG-1 IA</strain>
    </source>
</reference>
<evidence type="ECO:0000313" key="3">
    <source>
        <dbReference type="Proteomes" id="UP000650533"/>
    </source>
</evidence>
<dbReference type="Gene3D" id="3.90.79.10">
    <property type="entry name" value="Nucleoside Triphosphate Pyrophosphohydrolase"/>
    <property type="match status" value="1"/>
</dbReference>
<organism evidence="2 3">
    <name type="scientific">Rhizoctonia solani</name>
    <dbReference type="NCBI Taxonomy" id="456999"/>
    <lineage>
        <taxon>Eukaryota</taxon>
        <taxon>Fungi</taxon>
        <taxon>Dikarya</taxon>
        <taxon>Basidiomycota</taxon>
        <taxon>Agaricomycotina</taxon>
        <taxon>Agaricomycetes</taxon>
        <taxon>Cantharellales</taxon>
        <taxon>Ceratobasidiaceae</taxon>
        <taxon>Rhizoctonia</taxon>
    </lineage>
</organism>
<gene>
    <name evidence="2" type="ORF">RhiXN_07840</name>
</gene>
<feature type="transmembrane region" description="Helical" evidence="1">
    <location>
        <begin position="124"/>
        <end position="141"/>
    </location>
</feature>
<evidence type="ECO:0000313" key="2">
    <source>
        <dbReference type="EMBL" id="QRW22804.1"/>
    </source>
</evidence>
<dbReference type="KEGG" id="rsx:RhiXN_07840"/>
<name>A0A8H8NZI2_9AGAM</name>
<dbReference type="GeneID" id="67030119"/>
<accession>A0A8H8NZI2</accession>
<proteinExistence type="predicted"/>
<evidence type="ECO:0000256" key="1">
    <source>
        <dbReference type="SAM" id="Phobius"/>
    </source>
</evidence>